<keyword evidence="2" id="KW-1185">Reference proteome</keyword>
<dbReference type="Proteomes" id="UP000465622">
    <property type="component" value="Chromosome"/>
</dbReference>
<accession>A0ABM7HSU1</accession>
<dbReference type="Gene3D" id="1.10.30.50">
    <property type="match status" value="1"/>
</dbReference>
<reference evidence="1 2" key="1">
    <citation type="journal article" date="2019" name="Emerg. Microbes Infect.">
        <title>Comprehensive subspecies identification of 175 nontuberculous mycobacteria species based on 7547 genomic profiles.</title>
        <authorList>
            <person name="Matsumoto Y."/>
            <person name="Kinjo T."/>
            <person name="Motooka D."/>
            <person name="Nabeya D."/>
            <person name="Jung N."/>
            <person name="Uechi K."/>
            <person name="Horii T."/>
            <person name="Iida T."/>
            <person name="Fujita J."/>
            <person name="Nakamura S."/>
        </authorList>
    </citation>
    <scope>NUCLEOTIDE SEQUENCE [LARGE SCALE GENOMIC DNA]</scope>
    <source>
        <strain evidence="1 2">JCM 12375</strain>
    </source>
</reference>
<evidence type="ECO:0000313" key="1">
    <source>
        <dbReference type="EMBL" id="BBX33634.1"/>
    </source>
</evidence>
<organism evidence="1 2">
    <name type="scientific">Mycolicibacterium mageritense</name>
    <name type="common">Mycobacterium mageritense</name>
    <dbReference type="NCBI Taxonomy" id="53462"/>
    <lineage>
        <taxon>Bacteria</taxon>
        <taxon>Bacillati</taxon>
        <taxon>Actinomycetota</taxon>
        <taxon>Actinomycetes</taxon>
        <taxon>Mycobacteriales</taxon>
        <taxon>Mycobacteriaceae</taxon>
        <taxon>Mycolicibacterium</taxon>
    </lineage>
</organism>
<evidence type="ECO:0008006" key="3">
    <source>
        <dbReference type="Google" id="ProtNLM"/>
    </source>
</evidence>
<protein>
    <recommendedName>
        <fullName evidence="3">HNH endonuclease</fullName>
    </recommendedName>
</protein>
<dbReference type="EMBL" id="AP022567">
    <property type="protein sequence ID" value="BBX33634.1"/>
    <property type="molecule type" value="Genomic_DNA"/>
</dbReference>
<dbReference type="RefSeq" id="WP_036431363.1">
    <property type="nucleotide sequence ID" value="NZ_AP022567.1"/>
</dbReference>
<name>A0ABM7HSU1_MYCME</name>
<sequence length="232" mass="24946">MTTQPPDIAPLVPIHQLAETLAAHPAAVCEQWGDLYRLLYRGVNACVGCGSAATLPITVATVTIPMCATCVERFQALGAPALHLAAALALRANPDYLAQPRNWVVHLNEEEVRVRDLGVCRLCGVSESTSVPMEAGHILSRHDGYGREDGAVWNVPRAYVDHPLNVVLMCKPCNSSISSASPSLRVAMHLLLKPWTNDPAGEALLAARPEPPSEPPNVEVREGLPFTVTISR</sequence>
<proteinExistence type="predicted"/>
<evidence type="ECO:0000313" key="2">
    <source>
        <dbReference type="Proteomes" id="UP000465622"/>
    </source>
</evidence>
<gene>
    <name evidence="1" type="ORF">MMAGJ_29160</name>
</gene>